<accession>A0A841AN77</accession>
<dbReference type="Gene3D" id="3.40.50.720">
    <property type="entry name" value="NAD(P)-binding Rossmann-like Domain"/>
    <property type="match status" value="1"/>
</dbReference>
<dbReference type="GO" id="GO:0000166">
    <property type="term" value="F:nucleotide binding"/>
    <property type="evidence" value="ECO:0007669"/>
    <property type="project" value="InterPro"/>
</dbReference>
<comment type="similarity">
    <text evidence="1">Belongs to the Gfo/Idh/MocA family.</text>
</comment>
<dbReference type="PANTHER" id="PTHR43708">
    <property type="entry name" value="CONSERVED EXPRESSED OXIDOREDUCTASE (EUROFUNG)"/>
    <property type="match status" value="1"/>
</dbReference>
<evidence type="ECO:0000256" key="3">
    <source>
        <dbReference type="ARBA" id="ARBA00023027"/>
    </source>
</evidence>
<name>A0A841AN77_9MICO</name>
<evidence type="ECO:0000313" key="7">
    <source>
        <dbReference type="Proteomes" id="UP000536685"/>
    </source>
</evidence>
<evidence type="ECO:0000259" key="4">
    <source>
        <dbReference type="Pfam" id="PF01408"/>
    </source>
</evidence>
<dbReference type="Gene3D" id="3.30.360.10">
    <property type="entry name" value="Dihydrodipicolinate Reductase, domain 2"/>
    <property type="match status" value="1"/>
</dbReference>
<dbReference type="Proteomes" id="UP000536685">
    <property type="component" value="Unassembled WGS sequence"/>
</dbReference>
<keyword evidence="3" id="KW-0520">NAD</keyword>
<dbReference type="InterPro" id="IPR000683">
    <property type="entry name" value="Gfo/Idh/MocA-like_OxRdtase_N"/>
</dbReference>
<gene>
    <name evidence="6" type="ORF">HD599_001715</name>
</gene>
<dbReference type="InterPro" id="IPR055170">
    <property type="entry name" value="GFO_IDH_MocA-like_dom"/>
</dbReference>
<dbReference type="SUPFAM" id="SSF55347">
    <property type="entry name" value="Glyceraldehyde-3-phosphate dehydrogenase-like, C-terminal domain"/>
    <property type="match status" value="1"/>
</dbReference>
<reference evidence="6 7" key="1">
    <citation type="submission" date="2020-08" db="EMBL/GenBank/DDBJ databases">
        <title>Sequencing the genomes of 1000 actinobacteria strains.</title>
        <authorList>
            <person name="Klenk H.-P."/>
        </authorList>
    </citation>
    <scope>NUCLEOTIDE SEQUENCE [LARGE SCALE GENOMIC DNA]</scope>
    <source>
        <strain evidence="6 7">DSM 105784</strain>
    </source>
</reference>
<protein>
    <submittedName>
        <fullName evidence="6">Putative dehydrogenase</fullName>
    </submittedName>
</protein>
<keyword evidence="2" id="KW-0560">Oxidoreductase</keyword>
<dbReference type="Pfam" id="PF01408">
    <property type="entry name" value="GFO_IDH_MocA"/>
    <property type="match status" value="1"/>
</dbReference>
<evidence type="ECO:0000313" key="6">
    <source>
        <dbReference type="EMBL" id="MBB5843392.1"/>
    </source>
</evidence>
<dbReference type="SUPFAM" id="SSF51735">
    <property type="entry name" value="NAD(P)-binding Rossmann-fold domains"/>
    <property type="match status" value="1"/>
</dbReference>
<dbReference type="GO" id="GO:0016491">
    <property type="term" value="F:oxidoreductase activity"/>
    <property type="evidence" value="ECO:0007669"/>
    <property type="project" value="UniProtKB-KW"/>
</dbReference>
<proteinExistence type="inferred from homology"/>
<evidence type="ECO:0000256" key="1">
    <source>
        <dbReference type="ARBA" id="ARBA00010928"/>
    </source>
</evidence>
<dbReference type="PANTHER" id="PTHR43708:SF5">
    <property type="entry name" value="CONSERVED EXPRESSED OXIDOREDUCTASE (EUROFUNG)-RELATED"/>
    <property type="match status" value="1"/>
</dbReference>
<dbReference type="InterPro" id="IPR051317">
    <property type="entry name" value="Gfo/Idh/MocA_oxidoreduct"/>
</dbReference>
<evidence type="ECO:0000259" key="5">
    <source>
        <dbReference type="Pfam" id="PF22725"/>
    </source>
</evidence>
<dbReference type="AlphaFoldDB" id="A0A841AN77"/>
<dbReference type="Pfam" id="PF22725">
    <property type="entry name" value="GFO_IDH_MocA_C3"/>
    <property type="match status" value="1"/>
</dbReference>
<sequence length="352" mass="37680">MSTTTPIRTGIIGYGLSGRVFHAPFIATNPAFSLDLIATGNVDRQAQAREAHPGATIVDTPEALLERAGDLDLVILASPPHVHLAQGIAALEAGAAIVIDKPFVPSVVDAKKLIAKSEETGNAVFVFQNRRWDGDFLTIKKLIRDGALGDVHRFESTFERWGSAKTGLWQETTTIEEGAGITFDLGSHLIDQALQLFGPATVEQAELAIVRGGVSDDDSFISLLHTSGVRSHLTMSRAAAQNGPRFRVLGNKSAYSVYGLDNQEPFLKESRWPGSEGYGITPPSEWGLLGVDGSAEGLAPYPTENGDYPAFYEGVAATIRDGAPSPVDARDSLEVVRIIQRAHEIAANAQQL</sequence>
<dbReference type="RefSeq" id="WP_184236045.1">
    <property type="nucleotide sequence ID" value="NZ_JACHMJ010000001.1"/>
</dbReference>
<organism evidence="6 7">
    <name type="scientific">Conyzicola lurida</name>
    <dbReference type="NCBI Taxonomy" id="1172621"/>
    <lineage>
        <taxon>Bacteria</taxon>
        <taxon>Bacillati</taxon>
        <taxon>Actinomycetota</taxon>
        <taxon>Actinomycetes</taxon>
        <taxon>Micrococcales</taxon>
        <taxon>Microbacteriaceae</taxon>
        <taxon>Conyzicola</taxon>
    </lineage>
</organism>
<comment type="caution">
    <text evidence="6">The sequence shown here is derived from an EMBL/GenBank/DDBJ whole genome shotgun (WGS) entry which is preliminary data.</text>
</comment>
<feature type="domain" description="GFO/IDH/MocA-like oxidoreductase" evidence="5">
    <location>
        <begin position="136"/>
        <end position="253"/>
    </location>
</feature>
<dbReference type="EMBL" id="JACHMJ010000001">
    <property type="protein sequence ID" value="MBB5843392.1"/>
    <property type="molecule type" value="Genomic_DNA"/>
</dbReference>
<evidence type="ECO:0000256" key="2">
    <source>
        <dbReference type="ARBA" id="ARBA00023002"/>
    </source>
</evidence>
<dbReference type="InterPro" id="IPR036291">
    <property type="entry name" value="NAD(P)-bd_dom_sf"/>
</dbReference>
<feature type="domain" description="Gfo/Idh/MocA-like oxidoreductase N-terminal" evidence="4">
    <location>
        <begin position="7"/>
        <end position="126"/>
    </location>
</feature>
<keyword evidence="7" id="KW-1185">Reference proteome</keyword>